<proteinExistence type="predicted"/>
<protein>
    <submittedName>
        <fullName evidence="1">Uncharacterized protein</fullName>
    </submittedName>
</protein>
<accession>A0A969TVF2</accession>
<gene>
    <name evidence="1" type="ORF">HCN83_10120</name>
</gene>
<dbReference type="RefSeq" id="WP_168006933.1">
    <property type="nucleotide sequence ID" value="NZ_JAATHJ010000013.1"/>
</dbReference>
<dbReference type="AlphaFoldDB" id="A0A969TVF2"/>
<organism evidence="1 2">
    <name type="scientific">Alkalicoccus luteus</name>
    <dbReference type="NCBI Taxonomy" id="1237094"/>
    <lineage>
        <taxon>Bacteria</taxon>
        <taxon>Bacillati</taxon>
        <taxon>Bacillota</taxon>
        <taxon>Bacilli</taxon>
        <taxon>Bacillales</taxon>
        <taxon>Bacillaceae</taxon>
        <taxon>Alkalicoccus</taxon>
    </lineage>
</organism>
<dbReference type="Proteomes" id="UP000752012">
    <property type="component" value="Unassembled WGS sequence"/>
</dbReference>
<evidence type="ECO:0000313" key="2">
    <source>
        <dbReference type="Proteomes" id="UP000752012"/>
    </source>
</evidence>
<comment type="caution">
    <text evidence="1">The sequence shown here is derived from an EMBL/GenBank/DDBJ whole genome shotgun (WGS) entry which is preliminary data.</text>
</comment>
<reference evidence="1 2" key="1">
    <citation type="submission" date="2020-03" db="EMBL/GenBank/DDBJ databases">
        <title>Assessment of the enzymatic potential of alkaline-tolerant lipase obtained from Bacillus luteus H11 (technogenic soil) for the bioremediation of saline soils contaminated with petroleum substances.</title>
        <authorList>
            <person name="Kalwasinska A."/>
        </authorList>
    </citation>
    <scope>NUCLEOTIDE SEQUENCE [LARGE SCALE GENOMIC DNA]</scope>
    <source>
        <strain evidence="1 2">H11</strain>
    </source>
</reference>
<sequence>MQEFTFELEFEKGHVVQVGIQAYSEKEALDIAASFKGKQVYDKEKIVINHDLVTVIRAPSGKADEGNEER</sequence>
<keyword evidence="2" id="KW-1185">Reference proteome</keyword>
<name>A0A969TVF2_9BACI</name>
<evidence type="ECO:0000313" key="1">
    <source>
        <dbReference type="EMBL" id="NJP37941.1"/>
    </source>
</evidence>
<dbReference type="EMBL" id="JAATHJ010000013">
    <property type="protein sequence ID" value="NJP37941.1"/>
    <property type="molecule type" value="Genomic_DNA"/>
</dbReference>